<dbReference type="PROSITE" id="PS50017">
    <property type="entry name" value="DEATH_DOMAIN"/>
    <property type="match status" value="1"/>
</dbReference>
<dbReference type="InterPro" id="IPR030383">
    <property type="entry name" value="G_VLIG_dom"/>
</dbReference>
<keyword evidence="8" id="KW-1185">Reference proteome</keyword>
<evidence type="ECO:0000256" key="1">
    <source>
        <dbReference type="ARBA" id="ARBA00006828"/>
    </source>
</evidence>
<evidence type="ECO:0000259" key="6">
    <source>
        <dbReference type="PROSITE" id="PS51717"/>
    </source>
</evidence>
<dbReference type="PANTHER" id="PTHR14819:SF25">
    <property type="entry name" value="CHROMOSOME UNDETERMINED SCAFFOLD_52, WHOLE GENOME SHOTGUN SEQUENCE"/>
    <property type="match status" value="1"/>
</dbReference>
<dbReference type="InterPro" id="IPR000488">
    <property type="entry name" value="Death_dom"/>
</dbReference>
<feature type="region of interest" description="Disordered" evidence="3">
    <location>
        <begin position="411"/>
        <end position="431"/>
    </location>
</feature>
<dbReference type="Pfam" id="PF25496">
    <property type="entry name" value="URGCP"/>
    <property type="match status" value="1"/>
</dbReference>
<evidence type="ECO:0000259" key="5">
    <source>
        <dbReference type="PROSITE" id="PS50017"/>
    </source>
</evidence>
<evidence type="ECO:0000256" key="2">
    <source>
        <dbReference type="SAM" id="Coils"/>
    </source>
</evidence>
<dbReference type="SUPFAM" id="SSF52540">
    <property type="entry name" value="P-loop containing nucleoside triphosphate hydrolases"/>
    <property type="match status" value="1"/>
</dbReference>
<dbReference type="InterPro" id="IPR052986">
    <property type="entry name" value="VLIG_GTPase"/>
</dbReference>
<dbReference type="Pfam" id="PF25683">
    <property type="entry name" value="URGCP_GTPase"/>
    <property type="match status" value="1"/>
</dbReference>
<protein>
    <submittedName>
        <fullName evidence="7">GVIN1-like protein</fullName>
    </submittedName>
</protein>
<dbReference type="PROSITE" id="PS51717">
    <property type="entry name" value="G_VLIG"/>
    <property type="match status" value="1"/>
</dbReference>
<feature type="domain" description="VLIG-type G" evidence="6">
    <location>
        <begin position="1057"/>
        <end position="1302"/>
    </location>
</feature>
<dbReference type="Proteomes" id="UP001164746">
    <property type="component" value="Chromosome 7"/>
</dbReference>
<feature type="compositionally biased region" description="Polar residues" evidence="3">
    <location>
        <begin position="411"/>
        <end position="423"/>
    </location>
</feature>
<feature type="domain" description="Death" evidence="5">
    <location>
        <begin position="149"/>
        <end position="220"/>
    </location>
</feature>
<gene>
    <name evidence="7" type="ORF">MAR_034660</name>
</gene>
<accession>A0ABY7EKA0</accession>
<dbReference type="InterPro" id="IPR027417">
    <property type="entry name" value="P-loop_NTPase"/>
</dbReference>
<feature type="coiled-coil region" evidence="2">
    <location>
        <begin position="1761"/>
        <end position="1788"/>
    </location>
</feature>
<feature type="transmembrane region" description="Helical" evidence="4">
    <location>
        <begin position="38"/>
        <end position="56"/>
    </location>
</feature>
<proteinExistence type="inferred from homology"/>
<reference evidence="7" key="1">
    <citation type="submission" date="2022-11" db="EMBL/GenBank/DDBJ databases">
        <title>Centuries of genome instability and evolution in soft-shell clam transmissible cancer (bioRxiv).</title>
        <authorList>
            <person name="Hart S.F.M."/>
            <person name="Yonemitsu M.A."/>
            <person name="Giersch R.M."/>
            <person name="Beal B.F."/>
            <person name="Arriagada G."/>
            <person name="Davis B.W."/>
            <person name="Ostrander E.A."/>
            <person name="Goff S.P."/>
            <person name="Metzger M.J."/>
        </authorList>
    </citation>
    <scope>NUCLEOTIDE SEQUENCE</scope>
    <source>
        <strain evidence="7">MELC-2E11</strain>
        <tissue evidence="7">Siphon/mantle</tissue>
    </source>
</reference>
<keyword evidence="4" id="KW-1133">Transmembrane helix</keyword>
<keyword evidence="4" id="KW-0812">Transmembrane</keyword>
<sequence length="2033" mass="235014">MGIDIQTYRARIGTNKAAFGVDVMTSVVKLNFRQMCRLTALLVYLLVMIIVAFVNIQEHANVNSVITEETGNDEIANSGTNGNTVSHLQMIGAVFATILALRFVTMKGAVRFIGLLLLMSGIESNPGPFLPAPEEAAPEEEPWPSIGLTDENIKNISKAIDVHWKELALALCVEYDATTDIKRSTTTEGNHSTMVLIQWNQMSEGNRVLPTLIEKLRYLDNGSNIDWNMLREKVNEMMLSGSGTNHSSLFKVLSLNAQVSVQVCFEDIYSIKVDVIYVDVHTKGHPSDPRVRTIYSPQWADVKCRTKKNIEDFSLQLRKSISTEVMHCSKKSVAFSPFSYGNCPPFLAMVEFTASLLELKRVGTGILKCIFVVSQDDALALDLQLCLESMLNNGSPPGWFDYESFANNKKQQNEQQSVKSTGRSKPEKKTKAGRHIFERLHLTERLDHKISIEEAITIYNSKSESASLKESPWILLQKLMFVNWNEGEGIPNSLRVTTERNTFWDDGDDPVDDENTDISVIDIFMAVFHCTDIMLRPLLFQKMHLCKIALPFVYKHYLNGSLQIARWPLQLLQEHSDDTQVLNTNALNMKTNVITFIRLGRPTFSKSLLLNRIFHKRSNAFHTFFNKDCRGGRLKRYLHEETVEISWLSPKGPDSVARTFLNVRGDFETIYSKSQGKYRLNDLILKLTDVCVVIVDIGHLHSKSKTLLQILDSFPCHLLLLSEHTEFHKRKELKDILASSYNADEKSKEVNSTHERHSEKDVPQLIQEIDTVISRVLKDFGHSKSVEERLNRFCNKWNNSEFEEHGIQLEHGKRMAQDIFNSMMNDLQWIRGQSYRANSKDLFRNCLTELTPVSYVHSKSLYDIYKDLRAPHESEDESERIHNTMIRTRQLQLYSITKTTIVFAKYLVYTNNQPLVQNIFIQCLKVLIDNETSELLSSIIREKNKVYERILLSKNGSETIEKRQLNERFVALDCEISASSLTVDHLLREVSHVYDSIIYLNKSCKQFYIPQTKHIVRSFTNLMVRTWATDIVTEHFFMPKCWTGKLFKALDKKITKKDSITIVSVLGLQSTGKSTLLNTMFGQQFRVRGGRCTKGVQARLVPISDGFGERPSKYIMVFDSEGLRAPELQCAIKKYDRDNELATFVSGLGNVSIMTVNGENSAELTDIIQIVVHSSLRLKTANSRIVLGHKCLFVHNNVEEQSEEQMQKGYVEFRKIMDTVATEAAQSEGLGHISSFNDIMQFEERRPFKALPNIWHGESEIRIFNSKYSKRVAEIKSNITLSLGQDKYKSFGDISEFASVIWDGVISESFVFSFRNNLEIKLYCCIEKEIHEMLWKSQLRLQDEFNKTKRKGEVETDTKMQRTKAELKQSLALYINSLCSEAKEFTIKVLKNCPYPNIAIQWESRYIKYVDFFYEELRRFINQDVDRYFYHIKLEAETASVGKKHRDVLKDASIRIAQTMQGKKQDEYDHEFDKLWNTYENDFCQEREKTLPVLNVRKHFRSIMINNYSSGALLADALSGFERKIAMHSSTSFVVPADGNISKDNYSIDRIHSPFLILQNVQKSIIKPELQEYSGNVVLLLRKSYQTKGLINETDIKWVFEEIVSKSNDVDKRLRNKGVTLKASFVTEIVVQTLQYASYMIDCHNDTYENEYGFSASLKRFRNEMYDLFVSEITQRRLEERAAIQFCRGIENAVTDIIKENLTIRAKQLLLQELPNIKFNLIKTVSCSLLKANCFQDFIKYIKDPRDFCCSWFIHECNEVLHSKRKYMQLLEQEITKHQREIQEAIFQTDVDSSVNVSTWFRRFAEHLTLSTFSEYHFRTFLEIDKLEDFKCFFSFLMDKTRGGLLSETFERIENSLRNVDARQNTFTVLYESIFDICWGCSEVCPFCQEPCMKSKDHKEKHQCLQHRPTGGKGTRWVTSKEMVLSTCNFLVNSMERRYLCSVIGNKCCCEKPLTENDEGHLYREYREFFNDWEIMPSSDPHGCCKHWLWFVGKYAEDLERHYEYKISEIPDSWGQISDEDAQKSLDTYFTVI</sequence>
<organism evidence="7 8">
    <name type="scientific">Mya arenaria</name>
    <name type="common">Soft-shell clam</name>
    <dbReference type="NCBI Taxonomy" id="6604"/>
    <lineage>
        <taxon>Eukaryota</taxon>
        <taxon>Metazoa</taxon>
        <taxon>Spiralia</taxon>
        <taxon>Lophotrochozoa</taxon>
        <taxon>Mollusca</taxon>
        <taxon>Bivalvia</taxon>
        <taxon>Autobranchia</taxon>
        <taxon>Heteroconchia</taxon>
        <taxon>Euheterodonta</taxon>
        <taxon>Imparidentia</taxon>
        <taxon>Neoheterodontei</taxon>
        <taxon>Myida</taxon>
        <taxon>Myoidea</taxon>
        <taxon>Myidae</taxon>
        <taxon>Mya</taxon>
    </lineage>
</organism>
<dbReference type="PANTHER" id="PTHR14819">
    <property type="entry name" value="GTP-BINDING"/>
    <property type="match status" value="1"/>
</dbReference>
<evidence type="ECO:0000256" key="3">
    <source>
        <dbReference type="SAM" id="MobiDB-lite"/>
    </source>
</evidence>
<dbReference type="EMBL" id="CP111018">
    <property type="protein sequence ID" value="WAR09584.1"/>
    <property type="molecule type" value="Genomic_DNA"/>
</dbReference>
<evidence type="ECO:0000313" key="7">
    <source>
        <dbReference type="EMBL" id="WAR09584.1"/>
    </source>
</evidence>
<keyword evidence="2" id="KW-0175">Coiled coil</keyword>
<comment type="similarity">
    <text evidence="1">Belongs to the TRAFAC class dynamin-like GTPase superfamily. Very large inducible GTPase (VLIG) family.</text>
</comment>
<evidence type="ECO:0000256" key="4">
    <source>
        <dbReference type="SAM" id="Phobius"/>
    </source>
</evidence>
<keyword evidence="4" id="KW-0472">Membrane</keyword>
<evidence type="ECO:0000313" key="8">
    <source>
        <dbReference type="Proteomes" id="UP001164746"/>
    </source>
</evidence>
<dbReference type="Gene3D" id="3.40.50.300">
    <property type="entry name" value="P-loop containing nucleotide triphosphate hydrolases"/>
    <property type="match status" value="1"/>
</dbReference>
<name>A0ABY7EKA0_MYAAR</name>
<dbReference type="InterPro" id="IPR057365">
    <property type="entry name" value="URGCP"/>
</dbReference>